<comment type="caution">
    <text evidence="1">The sequence shown here is derived from an EMBL/GenBank/DDBJ whole genome shotgun (WGS) entry which is preliminary data.</text>
</comment>
<dbReference type="EMBL" id="MRWQ01000007">
    <property type="protein sequence ID" value="OKL36539.1"/>
    <property type="molecule type" value="Genomic_DNA"/>
</dbReference>
<evidence type="ECO:0008006" key="3">
    <source>
        <dbReference type="Google" id="ProtNLM"/>
    </source>
</evidence>
<dbReference type="OrthoDB" id="2679749at2"/>
<evidence type="ECO:0000313" key="1">
    <source>
        <dbReference type="EMBL" id="OKL36539.1"/>
    </source>
</evidence>
<organism evidence="1 2">
    <name type="scientific">Domibacillus mangrovi</name>
    <dbReference type="NCBI Taxonomy" id="1714354"/>
    <lineage>
        <taxon>Bacteria</taxon>
        <taxon>Bacillati</taxon>
        <taxon>Bacillota</taxon>
        <taxon>Bacilli</taxon>
        <taxon>Bacillales</taxon>
        <taxon>Bacillaceae</taxon>
        <taxon>Domibacillus</taxon>
    </lineage>
</organism>
<dbReference type="AlphaFoldDB" id="A0A1Q5P2R1"/>
<sequence length="36" mass="4481">MIWIERLMEKGIFKYGDRQLYELTVDELIHLNDRNK</sequence>
<gene>
    <name evidence="1" type="ORF">BLL40_09795</name>
</gene>
<keyword evidence="2" id="KW-1185">Reference proteome</keyword>
<dbReference type="Proteomes" id="UP000186524">
    <property type="component" value="Unassembled WGS sequence"/>
</dbReference>
<reference evidence="1 2" key="1">
    <citation type="submission" date="2016-12" db="EMBL/GenBank/DDBJ databases">
        <title>Domibacillus sp. SAOS 44 whole genome sequencing.</title>
        <authorList>
            <person name="Verma A."/>
            <person name="Krishnamurthi S."/>
        </authorList>
    </citation>
    <scope>NUCLEOTIDE SEQUENCE [LARGE SCALE GENOMIC DNA]</scope>
    <source>
        <strain evidence="1 2">SAOS 44</strain>
    </source>
</reference>
<name>A0A1Q5P2R1_9BACI</name>
<accession>A0A1Q5P2R1</accession>
<evidence type="ECO:0000313" key="2">
    <source>
        <dbReference type="Proteomes" id="UP000186524"/>
    </source>
</evidence>
<dbReference type="Pfam" id="PF13076">
    <property type="entry name" value="Fur_reg_FbpA"/>
    <property type="match status" value="1"/>
</dbReference>
<protein>
    <recommendedName>
        <fullName evidence="3">Fur-regulated basic protein FbpA</fullName>
    </recommendedName>
</protein>
<dbReference type="InterPro" id="IPR025072">
    <property type="entry name" value="Fur_reg_FbpA"/>
</dbReference>
<proteinExistence type="predicted"/>